<evidence type="ECO:0000313" key="2">
    <source>
        <dbReference type="EMBL" id="SVA57518.1"/>
    </source>
</evidence>
<evidence type="ECO:0008006" key="3">
    <source>
        <dbReference type="Google" id="ProtNLM"/>
    </source>
</evidence>
<dbReference type="InterPro" id="IPR046487">
    <property type="entry name" value="DUF6580"/>
</dbReference>
<feature type="transmembrane region" description="Helical" evidence="1">
    <location>
        <begin position="100"/>
        <end position="123"/>
    </location>
</feature>
<evidence type="ECO:0000256" key="1">
    <source>
        <dbReference type="SAM" id="Phobius"/>
    </source>
</evidence>
<feature type="transmembrane region" description="Helical" evidence="1">
    <location>
        <begin position="68"/>
        <end position="88"/>
    </location>
</feature>
<feature type="transmembrane region" description="Helical" evidence="1">
    <location>
        <begin position="143"/>
        <end position="162"/>
    </location>
</feature>
<accession>A0A381WZ21</accession>
<proteinExistence type="predicted"/>
<keyword evidence="1" id="KW-0472">Membrane</keyword>
<organism evidence="2">
    <name type="scientific">marine metagenome</name>
    <dbReference type="NCBI Taxonomy" id="408172"/>
    <lineage>
        <taxon>unclassified sequences</taxon>
        <taxon>metagenomes</taxon>
        <taxon>ecological metagenomes</taxon>
    </lineage>
</organism>
<keyword evidence="1" id="KW-0812">Transmembrane</keyword>
<dbReference type="Pfam" id="PF20221">
    <property type="entry name" value="DUF6580"/>
    <property type="match status" value="1"/>
</dbReference>
<name>A0A381WZ21_9ZZZZ</name>
<protein>
    <recommendedName>
        <fullName evidence="3">Rod shape-determining protein MreD</fullName>
    </recommendedName>
</protein>
<sequence length="172" mass="20274">MQNLLGILKKEIFPISLILILAFARLIPHPPNFTPIIAVAIMSGYFFRNIYVSFLILLFSMLMSDFFIGFYQNMIFVYFSLLLIVFIFSKIIKKINYKNLFIFGFFGSLIFFIISNLGVWFFGNLYEKDLEGLIKCYFLAIPFFKNTLFSTLIFSYTAIYFHKYSTIKAKYK</sequence>
<feature type="transmembrane region" description="Helical" evidence="1">
    <location>
        <begin position="35"/>
        <end position="62"/>
    </location>
</feature>
<dbReference type="EMBL" id="UINC01013285">
    <property type="protein sequence ID" value="SVA57518.1"/>
    <property type="molecule type" value="Genomic_DNA"/>
</dbReference>
<gene>
    <name evidence="2" type="ORF">METZ01_LOCUS110372</name>
</gene>
<reference evidence="2" key="1">
    <citation type="submission" date="2018-05" db="EMBL/GenBank/DDBJ databases">
        <authorList>
            <person name="Lanie J.A."/>
            <person name="Ng W.-L."/>
            <person name="Kazmierczak K.M."/>
            <person name="Andrzejewski T.M."/>
            <person name="Davidsen T.M."/>
            <person name="Wayne K.J."/>
            <person name="Tettelin H."/>
            <person name="Glass J.I."/>
            <person name="Rusch D."/>
            <person name="Podicherti R."/>
            <person name="Tsui H.-C.T."/>
            <person name="Winkler M.E."/>
        </authorList>
    </citation>
    <scope>NUCLEOTIDE SEQUENCE</scope>
</reference>
<feature type="transmembrane region" description="Helical" evidence="1">
    <location>
        <begin position="12"/>
        <end position="28"/>
    </location>
</feature>
<dbReference type="AlphaFoldDB" id="A0A381WZ21"/>
<keyword evidence="1" id="KW-1133">Transmembrane helix</keyword>